<accession>K9XW61</accession>
<dbReference type="Proteomes" id="UP000010473">
    <property type="component" value="Chromosome"/>
</dbReference>
<reference evidence="2" key="1">
    <citation type="journal article" date="2013" name="Proc. Natl. Acad. Sci. U.S.A.">
        <title>Improving the coverage of the cyanobacterial phylum using diversity-driven genome sequencing.</title>
        <authorList>
            <person name="Shih P.M."/>
            <person name="Wu D."/>
            <person name="Latifi A."/>
            <person name="Axen S.D."/>
            <person name="Fewer D.P."/>
            <person name="Talla E."/>
            <person name="Calteau A."/>
            <person name="Cai F."/>
            <person name="Tandeau de Marsac N."/>
            <person name="Rippka R."/>
            <person name="Herdman M."/>
            <person name="Sivonen K."/>
            <person name="Coursin T."/>
            <person name="Laurent T."/>
            <person name="Goodwin L."/>
            <person name="Nolan M."/>
            <person name="Davenport K.W."/>
            <person name="Han C.S."/>
            <person name="Rubin E.M."/>
            <person name="Eisen J.A."/>
            <person name="Woyke T."/>
            <person name="Gugger M."/>
            <person name="Kerfeld C.A."/>
        </authorList>
    </citation>
    <scope>NUCLEOTIDE SEQUENCE [LARGE SCALE GENOMIC DNA]</scope>
    <source>
        <strain evidence="2">ATCC 29371 / PCC 7437</strain>
    </source>
</reference>
<evidence type="ECO:0000313" key="2">
    <source>
        <dbReference type="Proteomes" id="UP000010473"/>
    </source>
</evidence>
<evidence type="ECO:0000313" key="1">
    <source>
        <dbReference type="EMBL" id="AFZ36321.1"/>
    </source>
</evidence>
<name>K9XW61_STAC7</name>
<dbReference type="KEGG" id="scs:Sta7437_2797"/>
<dbReference type="STRING" id="111780.Sta7437_2797"/>
<dbReference type="EMBL" id="CP003653">
    <property type="protein sequence ID" value="AFZ36321.1"/>
    <property type="molecule type" value="Genomic_DNA"/>
</dbReference>
<evidence type="ECO:0008006" key="3">
    <source>
        <dbReference type="Google" id="ProtNLM"/>
    </source>
</evidence>
<proteinExistence type="predicted"/>
<sequence length="82" mass="9622">MSINATLTASASPFRYSIETIKDEVRQLVERGIIKKNQPLYALCQYLPAREWLGIESELERCDYLLRDRISDLLSTERWDND</sequence>
<dbReference type="AlphaFoldDB" id="K9XW61"/>
<gene>
    <name evidence="1" type="ordered locus">Sta7437_2797</name>
</gene>
<dbReference type="eggNOG" id="ENOG5030MBS">
    <property type="taxonomic scope" value="Bacteria"/>
</dbReference>
<dbReference type="HOGENOM" id="CLU_2328488_0_0_3"/>
<dbReference type="RefSeq" id="WP_015193989.1">
    <property type="nucleotide sequence ID" value="NC_019748.1"/>
</dbReference>
<dbReference type="OrthoDB" id="582639at2"/>
<dbReference type="InterPro" id="IPR025477">
    <property type="entry name" value="DUF4327"/>
</dbReference>
<dbReference type="PATRIC" id="fig|111780.3.peg.2912"/>
<protein>
    <recommendedName>
        <fullName evidence="3">DUF4327 domain-containing protein</fullName>
    </recommendedName>
</protein>
<organism evidence="1 2">
    <name type="scientific">Stanieria cyanosphaera (strain ATCC 29371 / PCC 7437)</name>
    <dbReference type="NCBI Taxonomy" id="111780"/>
    <lineage>
        <taxon>Bacteria</taxon>
        <taxon>Bacillati</taxon>
        <taxon>Cyanobacteriota</taxon>
        <taxon>Cyanophyceae</taxon>
        <taxon>Pleurocapsales</taxon>
        <taxon>Dermocarpellaceae</taxon>
        <taxon>Stanieria</taxon>
    </lineage>
</organism>
<dbReference type="Pfam" id="PF14217">
    <property type="entry name" value="DUF4327"/>
    <property type="match status" value="1"/>
</dbReference>
<keyword evidence="2" id="KW-1185">Reference proteome</keyword>